<dbReference type="RefSeq" id="WP_264288059.1">
    <property type="nucleotide sequence ID" value="NZ_JAOZEV010000014.1"/>
</dbReference>
<dbReference type="Proteomes" id="UP001151133">
    <property type="component" value="Unassembled WGS sequence"/>
</dbReference>
<accession>A0A9X3HM09</accession>
<dbReference type="EMBL" id="JAOZEV010000014">
    <property type="protein sequence ID" value="MCV9933860.1"/>
    <property type="molecule type" value="Genomic_DNA"/>
</dbReference>
<keyword evidence="2" id="KW-1185">Reference proteome</keyword>
<name>A0A9X3HM09_9FLAO</name>
<evidence type="ECO:0000313" key="2">
    <source>
        <dbReference type="Proteomes" id="UP001151133"/>
    </source>
</evidence>
<sequence length="131" mass="15235">MDRINITPFIGTELYKLGMTFEETKKSLNDNDIQIIENKKGKKIIDGIVSMKFVDDKLSEFSILENSQVFFENLEVFTNTFHETLKQKYDSVYKYGFLIFNQIGIALSGYVDKEEQKTITVYSKGAWNHIL</sequence>
<gene>
    <name evidence="1" type="ORF">OIU80_16370</name>
</gene>
<protein>
    <submittedName>
        <fullName evidence="1">Uncharacterized protein</fullName>
    </submittedName>
</protein>
<proteinExistence type="predicted"/>
<organism evidence="1 2">
    <name type="scientific">Flavobacterium frigoritolerans</name>
    <dbReference type="NCBI Taxonomy" id="2987686"/>
    <lineage>
        <taxon>Bacteria</taxon>
        <taxon>Pseudomonadati</taxon>
        <taxon>Bacteroidota</taxon>
        <taxon>Flavobacteriia</taxon>
        <taxon>Flavobacteriales</taxon>
        <taxon>Flavobacteriaceae</taxon>
        <taxon>Flavobacterium</taxon>
    </lineage>
</organism>
<comment type="caution">
    <text evidence="1">The sequence shown here is derived from an EMBL/GenBank/DDBJ whole genome shotgun (WGS) entry which is preliminary data.</text>
</comment>
<evidence type="ECO:0000313" key="1">
    <source>
        <dbReference type="EMBL" id="MCV9933860.1"/>
    </source>
</evidence>
<reference evidence="1" key="1">
    <citation type="submission" date="2022-10" db="EMBL/GenBank/DDBJ databases">
        <title>Two novel species of Flavobacterium.</title>
        <authorList>
            <person name="Liu Q."/>
            <person name="Xin Y.-H."/>
        </authorList>
    </citation>
    <scope>NUCLEOTIDE SEQUENCE</scope>
    <source>
        <strain evidence="1">LS1R47</strain>
    </source>
</reference>
<dbReference type="AlphaFoldDB" id="A0A9X3HM09"/>